<evidence type="ECO:0000313" key="6">
    <source>
        <dbReference type="Proteomes" id="UP000663881"/>
    </source>
</evidence>
<protein>
    <submittedName>
        <fullName evidence="5">Uncharacterized protein</fullName>
    </submittedName>
</protein>
<feature type="non-terminal residue" evidence="5">
    <location>
        <position position="482"/>
    </location>
</feature>
<gene>
    <name evidence="5" type="ORF">OKA104_LOCUS38943</name>
</gene>
<evidence type="ECO:0000256" key="3">
    <source>
        <dbReference type="SAM" id="Coils"/>
    </source>
</evidence>
<comment type="caution">
    <text evidence="5">The sequence shown here is derived from an EMBL/GenBank/DDBJ whole genome shotgun (WGS) entry which is preliminary data.</text>
</comment>
<dbReference type="GO" id="GO:0008270">
    <property type="term" value="F:zinc ion binding"/>
    <property type="evidence" value="ECO:0007669"/>
    <property type="project" value="UniProtKB-KW"/>
</dbReference>
<feature type="repeat" description="NHL" evidence="2">
    <location>
        <begin position="204"/>
        <end position="240"/>
    </location>
</feature>
<dbReference type="Pfam" id="PF01436">
    <property type="entry name" value="NHL"/>
    <property type="match status" value="3"/>
</dbReference>
<accession>A0A819YUP7</accession>
<proteinExistence type="predicted"/>
<name>A0A819YUP7_9BILA</name>
<evidence type="ECO:0000313" key="5">
    <source>
        <dbReference type="EMBL" id="CAF4163617.1"/>
    </source>
</evidence>
<dbReference type="Proteomes" id="UP000663881">
    <property type="component" value="Unassembled WGS sequence"/>
</dbReference>
<dbReference type="InterPro" id="IPR011042">
    <property type="entry name" value="6-blade_b-propeller_TolB-like"/>
</dbReference>
<reference evidence="5" key="1">
    <citation type="submission" date="2021-02" db="EMBL/GenBank/DDBJ databases">
        <authorList>
            <person name="Nowell W R."/>
        </authorList>
    </citation>
    <scope>NUCLEOTIDE SEQUENCE</scope>
</reference>
<evidence type="ECO:0000256" key="1">
    <source>
        <dbReference type="ARBA" id="ARBA00022737"/>
    </source>
</evidence>
<dbReference type="PANTHER" id="PTHR24104">
    <property type="entry name" value="E3 UBIQUITIN-PROTEIN LIGASE NHLRC1-RELATED"/>
    <property type="match status" value="1"/>
</dbReference>
<sequence length="482" mass="55551">NCKGCSNEFCFQHLTEHRQKIETQLEEIINDHDQFQQTIIQQKQNPPNSSLIQQINQWEINSIHQIQQTAEECRKTLIEVTQKLIDDVEKFFIELSKKLKEIREENEFNEIDLNNFQLKLTQITKEFLQPENISIRQDSQEFIKKISVISSFDSSQLNHSTSSTATTSKNQISTQSSIKQKRIQTKKNQFQQFAVTVAGGNGQGEELNQLYYPQGMFIDNDKSVYIADSRNHRIVKWKLNSYEGQIIAGGNGRGNQNNQLNWPRDIVFDKRDNSFISSDQANKQVIRYFDQNQTNQQIILSNINCWGLTIDKNGFIYVSNYKNHEIRRWKQGDKKYELVAGGNGEGNHLNQLSSPGYIFIDEDYSLYISDSENHRVMKWKKDAKEGIIVAGGNGKGDSLKQLSNPWGVIVNYLSQIYVADYGNHRVMRWCEGDEEGEVVVGGNGKGNQSNQLNCPCGLSFDNEENLYVVDHANHRIQKYEKI</sequence>
<dbReference type="InterPro" id="IPR050952">
    <property type="entry name" value="TRIM-NHL_E3_ligases"/>
</dbReference>
<feature type="coiled-coil region" evidence="3">
    <location>
        <begin position="11"/>
        <end position="45"/>
    </location>
</feature>
<dbReference type="GO" id="GO:0043161">
    <property type="term" value="P:proteasome-mediated ubiquitin-dependent protein catabolic process"/>
    <property type="evidence" value="ECO:0007669"/>
    <property type="project" value="TreeGrafter"/>
</dbReference>
<dbReference type="InterPro" id="IPR001258">
    <property type="entry name" value="NHL_repeat"/>
</dbReference>
<evidence type="ECO:0000256" key="2">
    <source>
        <dbReference type="PROSITE-ProRule" id="PRU00504"/>
    </source>
</evidence>
<dbReference type="GO" id="GO:0000209">
    <property type="term" value="P:protein polyubiquitination"/>
    <property type="evidence" value="ECO:0007669"/>
    <property type="project" value="TreeGrafter"/>
</dbReference>
<dbReference type="EMBL" id="CAJOAY010007333">
    <property type="protein sequence ID" value="CAF4163617.1"/>
    <property type="molecule type" value="Genomic_DNA"/>
</dbReference>
<dbReference type="GO" id="GO:0061630">
    <property type="term" value="F:ubiquitin protein ligase activity"/>
    <property type="evidence" value="ECO:0007669"/>
    <property type="project" value="TreeGrafter"/>
</dbReference>
<dbReference type="AlphaFoldDB" id="A0A819YUP7"/>
<dbReference type="SUPFAM" id="SSF101898">
    <property type="entry name" value="NHL repeat"/>
    <property type="match status" value="1"/>
</dbReference>
<keyword evidence="1" id="KW-0677">Repeat</keyword>
<dbReference type="PANTHER" id="PTHR24104:SF25">
    <property type="entry name" value="PROTEIN LIN-41"/>
    <property type="match status" value="1"/>
</dbReference>
<dbReference type="CDD" id="cd05819">
    <property type="entry name" value="NHL"/>
    <property type="match status" value="1"/>
</dbReference>
<organism evidence="5 6">
    <name type="scientific">Adineta steineri</name>
    <dbReference type="NCBI Taxonomy" id="433720"/>
    <lineage>
        <taxon>Eukaryota</taxon>
        <taxon>Metazoa</taxon>
        <taxon>Spiralia</taxon>
        <taxon>Gnathifera</taxon>
        <taxon>Rotifera</taxon>
        <taxon>Eurotatoria</taxon>
        <taxon>Bdelloidea</taxon>
        <taxon>Adinetida</taxon>
        <taxon>Adinetidae</taxon>
        <taxon>Adineta</taxon>
    </lineage>
</organism>
<feature type="region of interest" description="Disordered" evidence="4">
    <location>
        <begin position="156"/>
        <end position="180"/>
    </location>
</feature>
<keyword evidence="3" id="KW-0175">Coiled coil</keyword>
<feature type="compositionally biased region" description="Polar residues" evidence="4">
    <location>
        <begin position="156"/>
        <end position="178"/>
    </location>
</feature>
<evidence type="ECO:0000256" key="4">
    <source>
        <dbReference type="SAM" id="MobiDB-lite"/>
    </source>
</evidence>
<dbReference type="Gene3D" id="2.120.10.30">
    <property type="entry name" value="TolB, C-terminal domain"/>
    <property type="match status" value="2"/>
</dbReference>
<dbReference type="PROSITE" id="PS51125">
    <property type="entry name" value="NHL"/>
    <property type="match status" value="1"/>
</dbReference>